<protein>
    <submittedName>
        <fullName evidence="1">Uncharacterized protein</fullName>
    </submittedName>
</protein>
<reference evidence="1" key="1">
    <citation type="submission" date="2020-04" db="EMBL/GenBank/DDBJ databases">
        <authorList>
            <person name="Chiriac C."/>
            <person name="Salcher M."/>
            <person name="Ghai R."/>
            <person name="Kavagutti S V."/>
        </authorList>
    </citation>
    <scope>NUCLEOTIDE SEQUENCE</scope>
</reference>
<proteinExistence type="predicted"/>
<sequence length="66" mass="7528">MTHYIVSDYSTNTRGVSYWRTMAVMNSIVLARNFAGPQSIITAHSRDEANEIHITRRLPAEYEVVS</sequence>
<gene>
    <name evidence="1" type="ORF">UFOVP681_46</name>
</gene>
<dbReference type="EMBL" id="LR796657">
    <property type="protein sequence ID" value="CAB4157805.1"/>
    <property type="molecule type" value="Genomic_DNA"/>
</dbReference>
<organism evidence="1">
    <name type="scientific">uncultured Caudovirales phage</name>
    <dbReference type="NCBI Taxonomy" id="2100421"/>
    <lineage>
        <taxon>Viruses</taxon>
        <taxon>Duplodnaviria</taxon>
        <taxon>Heunggongvirae</taxon>
        <taxon>Uroviricota</taxon>
        <taxon>Caudoviricetes</taxon>
        <taxon>Peduoviridae</taxon>
        <taxon>Maltschvirus</taxon>
        <taxon>Maltschvirus maltsch</taxon>
    </lineage>
</organism>
<accession>A0A6J5NKS6</accession>
<name>A0A6J5NKS6_9CAUD</name>
<evidence type="ECO:0000313" key="1">
    <source>
        <dbReference type="EMBL" id="CAB4157805.1"/>
    </source>
</evidence>